<evidence type="ECO:0000313" key="7">
    <source>
        <dbReference type="Proteomes" id="UP001469365"/>
    </source>
</evidence>
<dbReference type="NCBIfam" id="TIGR00696">
    <property type="entry name" value="wecG_tagA_cpsF"/>
    <property type="match status" value="1"/>
</dbReference>
<dbReference type="InterPro" id="IPR004629">
    <property type="entry name" value="WecG_TagA_CpsF"/>
</dbReference>
<comment type="caution">
    <text evidence="6">The sequence shown here is derived from an EMBL/GenBank/DDBJ whole genome shotgun (WGS) entry which is preliminary data.</text>
</comment>
<comment type="catalytic activity">
    <reaction evidence="5">
        <text>UDP-N-acetyl-alpha-D-mannosamine + N-acetyl-alpha-D-glucosaminyl-di-trans,octa-cis-undecaprenyl diphosphate = N-acetyl-beta-D-mannosaminyl-(1-&gt;4)-N-acetyl-alpha-D-glucosaminyl di-trans,octa-cis-undecaprenyl diphosphate + UDP + H(+)</text>
        <dbReference type="Rhea" id="RHEA:16053"/>
        <dbReference type="ChEBI" id="CHEBI:15378"/>
        <dbReference type="ChEBI" id="CHEBI:58223"/>
        <dbReference type="ChEBI" id="CHEBI:62959"/>
        <dbReference type="ChEBI" id="CHEBI:68623"/>
        <dbReference type="ChEBI" id="CHEBI:132210"/>
        <dbReference type="EC" id="2.4.1.187"/>
    </reaction>
</comment>
<dbReference type="PANTHER" id="PTHR34136">
    <property type="match status" value="1"/>
</dbReference>
<gene>
    <name evidence="6" type="ORF">WMW72_19460</name>
</gene>
<keyword evidence="1 5" id="KW-0328">Glycosyltransferase</keyword>
<proteinExistence type="inferred from homology"/>
<accession>A0ABU9DMJ5</accession>
<evidence type="ECO:0000256" key="4">
    <source>
        <dbReference type="ARBA" id="ARBA00023316"/>
    </source>
</evidence>
<evidence type="ECO:0000256" key="2">
    <source>
        <dbReference type="ARBA" id="ARBA00022679"/>
    </source>
</evidence>
<dbReference type="CDD" id="cd06533">
    <property type="entry name" value="Glyco_transf_WecG_TagA"/>
    <property type="match status" value="1"/>
</dbReference>
<dbReference type="EMBL" id="JBBPCC010000013">
    <property type="protein sequence ID" value="MEK8130086.1"/>
    <property type="molecule type" value="Genomic_DNA"/>
</dbReference>
<keyword evidence="2 5" id="KW-0808">Transferase</keyword>
<keyword evidence="7" id="KW-1185">Reference proteome</keyword>
<keyword evidence="4 5" id="KW-0961">Cell wall biogenesis/degradation</keyword>
<sequence>MSKTLHILGVPFSTRTMNETIEELEQAVGQKRSKPFHLITANPEIVMKAQDDAALRQIVQDADMITPDGIGIILASRWKGAPLPERVTGYELLLKLLELGHAGGWSFYFLGADEATNEKAVDTIRVKYPNVRIAGRHHGFFTPEDERRIVAEVQTTEPDFLIVALGAPGAERWIHKHKSDLPAKVAFGVGGSLDVIAGKVKRAPVIWQKLNLEWLYRLLAQPSRWRRQLVLPLFALKAFRERSK</sequence>
<dbReference type="HAMAP" id="MF_02070">
    <property type="entry name" value="TagA_TarA"/>
    <property type="match status" value="1"/>
</dbReference>
<comment type="function">
    <text evidence="5">Catalyzes the conversion of GlcNAc-PP-undecaprenol into ManNAc-GlcNAc-PP-undecaprenol, the first committed lipid intermediate in the de novo synthesis of teichoic acid.</text>
</comment>
<dbReference type="Pfam" id="PF03808">
    <property type="entry name" value="Glyco_tran_WecG"/>
    <property type="match status" value="1"/>
</dbReference>
<comment type="similarity">
    <text evidence="5">Belongs to the glycosyltransferase 26 family. TagA/TarA subfamily.</text>
</comment>
<dbReference type="InterPro" id="IPR034714">
    <property type="entry name" value="TagA_TarA"/>
</dbReference>
<organism evidence="6 7">
    <name type="scientific">Paenibacillus filicis</name>
    <dbReference type="NCBI Taxonomy" id="669464"/>
    <lineage>
        <taxon>Bacteria</taxon>
        <taxon>Bacillati</taxon>
        <taxon>Bacillota</taxon>
        <taxon>Bacilli</taxon>
        <taxon>Bacillales</taxon>
        <taxon>Paenibacillaceae</taxon>
        <taxon>Paenibacillus</taxon>
    </lineage>
</organism>
<evidence type="ECO:0000256" key="5">
    <source>
        <dbReference type="HAMAP-Rule" id="MF_02070"/>
    </source>
</evidence>
<comment type="pathway">
    <text evidence="5">Cell wall biogenesis; teichoic acid biosynthesis.</text>
</comment>
<evidence type="ECO:0000313" key="6">
    <source>
        <dbReference type="EMBL" id="MEK8130086.1"/>
    </source>
</evidence>
<evidence type="ECO:0000256" key="3">
    <source>
        <dbReference type="ARBA" id="ARBA00022944"/>
    </source>
</evidence>
<dbReference type="Proteomes" id="UP001469365">
    <property type="component" value="Unassembled WGS sequence"/>
</dbReference>
<keyword evidence="3 5" id="KW-0777">Teichoic acid biosynthesis</keyword>
<protein>
    <recommendedName>
        <fullName evidence="5">N-acetylglucosaminyldiphosphoundecaprenol N-acetyl-beta-D-mannosaminyltransferase</fullName>
        <ecNumber evidence="5">2.4.1.187</ecNumber>
    </recommendedName>
    <alternativeName>
        <fullName evidence="5">N-acetylmannosaminyltransferase</fullName>
    </alternativeName>
    <alternativeName>
        <fullName evidence="5">UDP-N-acetylmannosamine transferase</fullName>
    </alternativeName>
    <alternativeName>
        <fullName evidence="5">UDP-N-acetylmannosamine:N-acetylglucosaminyl pyrophosphorylundecaprenol N-acetylmannosaminyltransferase</fullName>
    </alternativeName>
</protein>
<reference evidence="6 7" key="1">
    <citation type="submission" date="2024-04" db="EMBL/GenBank/DDBJ databases">
        <title>draft genome sequnece of Paenibacillus filicis.</title>
        <authorList>
            <person name="Kim D.-U."/>
        </authorList>
    </citation>
    <scope>NUCLEOTIDE SEQUENCE [LARGE SCALE GENOMIC DNA]</scope>
    <source>
        <strain evidence="6 7">KACC14197</strain>
    </source>
</reference>
<dbReference type="PANTHER" id="PTHR34136:SF1">
    <property type="entry name" value="UDP-N-ACETYL-D-MANNOSAMINURONIC ACID TRANSFERASE"/>
    <property type="match status" value="1"/>
</dbReference>
<name>A0ABU9DMJ5_9BACL</name>
<evidence type="ECO:0000256" key="1">
    <source>
        <dbReference type="ARBA" id="ARBA00022676"/>
    </source>
</evidence>
<dbReference type="RefSeq" id="WP_341417216.1">
    <property type="nucleotide sequence ID" value="NZ_JBBPCC010000013.1"/>
</dbReference>
<dbReference type="EC" id="2.4.1.187" evidence="5"/>